<reference evidence="1 2" key="1">
    <citation type="submission" date="2021-03" db="EMBL/GenBank/DDBJ databases">
        <title>Genomic Encyclopedia of Type Strains, Phase IV (KMG-IV): sequencing the most valuable type-strain genomes for metagenomic binning, comparative biology and taxonomic classification.</title>
        <authorList>
            <person name="Goeker M."/>
        </authorList>
    </citation>
    <scope>NUCLEOTIDE SEQUENCE [LARGE SCALE GENOMIC DNA]</scope>
    <source>
        <strain evidence="1 2">DSM 26427</strain>
    </source>
</reference>
<gene>
    <name evidence="1" type="ORF">J2Z75_001652</name>
</gene>
<organism evidence="1 2">
    <name type="scientific">Rhizobium herbae</name>
    <dbReference type="NCBI Taxonomy" id="508661"/>
    <lineage>
        <taxon>Bacteria</taxon>
        <taxon>Pseudomonadati</taxon>
        <taxon>Pseudomonadota</taxon>
        <taxon>Alphaproteobacteria</taxon>
        <taxon>Hyphomicrobiales</taxon>
        <taxon>Rhizobiaceae</taxon>
        <taxon>Rhizobium/Agrobacterium group</taxon>
        <taxon>Rhizobium</taxon>
    </lineage>
</organism>
<protein>
    <submittedName>
        <fullName evidence="1">Uncharacterized protein</fullName>
    </submittedName>
</protein>
<name>A0ABS4EJY9_9HYPH</name>
<evidence type="ECO:0000313" key="1">
    <source>
        <dbReference type="EMBL" id="MBP1858156.1"/>
    </source>
</evidence>
<keyword evidence="2" id="KW-1185">Reference proteome</keyword>
<comment type="caution">
    <text evidence="1">The sequence shown here is derived from an EMBL/GenBank/DDBJ whole genome shotgun (WGS) entry which is preliminary data.</text>
</comment>
<proteinExistence type="predicted"/>
<dbReference type="EMBL" id="JAGGJV010000002">
    <property type="protein sequence ID" value="MBP1858156.1"/>
    <property type="molecule type" value="Genomic_DNA"/>
</dbReference>
<evidence type="ECO:0000313" key="2">
    <source>
        <dbReference type="Proteomes" id="UP000823786"/>
    </source>
</evidence>
<dbReference type="Proteomes" id="UP000823786">
    <property type="component" value="Unassembled WGS sequence"/>
</dbReference>
<accession>A0ABS4EJY9</accession>
<sequence length="44" mass="4872">MIDAILIDDLLVAEMQIEEIVFHADAPDPCVAGDFPGLRTQCRE</sequence>